<dbReference type="PROSITE" id="PS00803">
    <property type="entry name" value="CALRETICULIN_1"/>
    <property type="match status" value="1"/>
</dbReference>
<organism evidence="16 17">
    <name type="scientific">Leishmania orientalis</name>
    <dbReference type="NCBI Taxonomy" id="2249476"/>
    <lineage>
        <taxon>Eukaryota</taxon>
        <taxon>Discoba</taxon>
        <taxon>Euglenozoa</taxon>
        <taxon>Kinetoplastea</taxon>
        <taxon>Metakinetoplastina</taxon>
        <taxon>Trypanosomatida</taxon>
        <taxon>Trypanosomatidae</taxon>
        <taxon>Leishmaniinae</taxon>
        <taxon>Leishmania</taxon>
    </lineage>
</organism>
<dbReference type="GO" id="GO:0051082">
    <property type="term" value="F:unfolded protein binding"/>
    <property type="evidence" value="ECO:0007669"/>
    <property type="project" value="InterPro"/>
</dbReference>
<evidence type="ECO:0000256" key="4">
    <source>
        <dbReference type="ARBA" id="ARBA00022729"/>
    </source>
</evidence>
<evidence type="ECO:0000256" key="2">
    <source>
        <dbReference type="ARBA" id="ARBA00010983"/>
    </source>
</evidence>
<feature type="binding site" evidence="12">
    <location>
        <position position="135"/>
    </location>
    <ligand>
        <name>an alpha-D-glucoside</name>
        <dbReference type="ChEBI" id="CHEBI:22390"/>
    </ligand>
</feature>
<evidence type="ECO:0000256" key="15">
    <source>
        <dbReference type="SAM" id="MobiDB-lite"/>
    </source>
</evidence>
<dbReference type="PIRSF" id="PIRSF002356">
    <property type="entry name" value="Calreticulin"/>
    <property type="match status" value="1"/>
</dbReference>
<feature type="compositionally biased region" description="Acidic residues" evidence="15">
    <location>
        <begin position="252"/>
        <end position="261"/>
    </location>
</feature>
<dbReference type="Gene3D" id="2.10.250.10">
    <property type="entry name" value="Calreticulin/calnexin, P domain"/>
    <property type="match status" value="1"/>
</dbReference>
<dbReference type="InterPro" id="IPR009169">
    <property type="entry name" value="Calreticulin"/>
</dbReference>
<dbReference type="InterPro" id="IPR013320">
    <property type="entry name" value="ConA-like_dom_sf"/>
</dbReference>
<feature type="binding site" evidence="12">
    <location>
        <position position="112"/>
    </location>
    <ligand>
        <name>an alpha-D-glucoside</name>
        <dbReference type="ChEBI" id="CHEBI:22390"/>
    </ligand>
</feature>
<gene>
    <name evidence="16" type="ORF">LSCM4_03367</name>
</gene>
<dbReference type="PROSITE" id="PS00805">
    <property type="entry name" value="CALRETICULIN_REPEAT"/>
    <property type="match status" value="1"/>
</dbReference>
<keyword evidence="17" id="KW-1185">Reference proteome</keyword>
<dbReference type="GO" id="GO:0005509">
    <property type="term" value="F:calcium ion binding"/>
    <property type="evidence" value="ECO:0007669"/>
    <property type="project" value="InterPro"/>
</dbReference>
<evidence type="ECO:0000256" key="11">
    <source>
        <dbReference type="PIRNR" id="PIRNR002356"/>
    </source>
</evidence>
<keyword evidence="10 11" id="KW-0143">Chaperone</keyword>
<dbReference type="GO" id="GO:0006457">
    <property type="term" value="P:protein folding"/>
    <property type="evidence" value="ECO:0007669"/>
    <property type="project" value="InterPro"/>
</dbReference>
<evidence type="ECO:0000256" key="7">
    <source>
        <dbReference type="ARBA" id="ARBA00022824"/>
    </source>
</evidence>
<dbReference type="GO" id="GO:0036503">
    <property type="term" value="P:ERAD pathway"/>
    <property type="evidence" value="ECO:0007669"/>
    <property type="project" value="TreeGrafter"/>
</dbReference>
<dbReference type="PRINTS" id="PR00626">
    <property type="entry name" value="CALRETICULIN"/>
</dbReference>
<evidence type="ECO:0000256" key="8">
    <source>
        <dbReference type="ARBA" id="ARBA00022833"/>
    </source>
</evidence>
<dbReference type="PROSITE" id="PS00804">
    <property type="entry name" value="CALRETICULIN_2"/>
    <property type="match status" value="1"/>
</dbReference>
<feature type="chain" id="PRO_5033096884" description="Calreticulin" evidence="14">
    <location>
        <begin position="24"/>
        <end position="395"/>
    </location>
</feature>
<reference evidence="16 17" key="1">
    <citation type="submission" date="2021-02" db="EMBL/GenBank/DDBJ databases">
        <title>Leishmania (Mundinia) orientalis Genome sequencing and assembly.</title>
        <authorList>
            <person name="Almutairi H."/>
            <person name="Gatherer D."/>
        </authorList>
    </citation>
    <scope>NUCLEOTIDE SEQUENCE [LARGE SCALE GENOMIC DNA]</scope>
    <source>
        <strain evidence="16">LSCM4</strain>
    </source>
</reference>
<dbReference type="EMBL" id="JAFHLR010000031">
    <property type="protein sequence ID" value="KAG5471812.1"/>
    <property type="molecule type" value="Genomic_DNA"/>
</dbReference>
<feature type="region of interest" description="Disordered" evidence="15">
    <location>
        <begin position="204"/>
        <end position="277"/>
    </location>
</feature>
<dbReference type="Pfam" id="PF00262">
    <property type="entry name" value="Calreticulin"/>
    <property type="match status" value="2"/>
</dbReference>
<keyword evidence="9" id="KW-0106">Calcium</keyword>
<keyword evidence="8" id="KW-0862">Zinc</keyword>
<evidence type="ECO:0000256" key="6">
    <source>
        <dbReference type="ARBA" id="ARBA00022737"/>
    </source>
</evidence>
<accession>A0A836GQ06</accession>
<feature type="disulfide bond" evidence="13">
    <location>
        <begin position="106"/>
        <end position="137"/>
    </location>
</feature>
<feature type="binding site" evidence="12">
    <location>
        <position position="318"/>
    </location>
    <ligand>
        <name>an alpha-D-glucoside</name>
        <dbReference type="ChEBI" id="CHEBI:22390"/>
    </ligand>
</feature>
<feature type="binding site" evidence="12">
    <location>
        <position position="128"/>
    </location>
    <ligand>
        <name>an alpha-D-glucoside</name>
        <dbReference type="ChEBI" id="CHEBI:22390"/>
    </ligand>
</feature>
<protein>
    <recommendedName>
        <fullName evidence="11">Calreticulin</fullName>
    </recommendedName>
</protein>
<sequence length="395" mass="44465">MAQRATLAAILGVLILCVSLGQAEVFFHEEFNTMDGWVQSEHSSDYGKTGLSAGEMHVDAEKEQGLKLMEDSKFYSISKKLPKPVSNENKPLVISYSVKNEQKLTCGGGYLKFFSKLDQKDLHGESPYWLMFGPDVCGAKKLVHIILNYNGKNHLWKKTLPPKDGKATHVYTLQIAPNNTYQLYLDGTYALAGSLEEDWEILPPKSIPDKSVKKPEDWVDDDMIDDPNDKKPEDWDNEPATITDPDAVKPEDWDESEDGEWEAPQVPNPKHRGPWKPRRISNPDFKGVWEPPQIPNPEYKDEPNLYRTPAPLQYVGIDVWQVEGGTIFDNIIIGSDLEEVLAVVKSTYGVMAEKELELVQEQEKEEAKLQAESSKNAESASSSEDSHDTDAEEDL</sequence>
<keyword evidence="13" id="KW-1015">Disulfide bond</keyword>
<comment type="subcellular location">
    <subcellularLocation>
        <location evidence="1 11">Endoplasmic reticulum lumen</location>
    </subcellularLocation>
</comment>
<evidence type="ECO:0000313" key="17">
    <source>
        <dbReference type="Proteomes" id="UP000674143"/>
    </source>
</evidence>
<dbReference type="Proteomes" id="UP000674143">
    <property type="component" value="Chromosome 31"/>
</dbReference>
<feature type="binding site" evidence="12">
    <location>
        <position position="110"/>
    </location>
    <ligand>
        <name>an alpha-D-glucoside</name>
        <dbReference type="ChEBI" id="CHEBI:22390"/>
    </ligand>
</feature>
<evidence type="ECO:0000256" key="10">
    <source>
        <dbReference type="ARBA" id="ARBA00023186"/>
    </source>
</evidence>
<keyword evidence="6" id="KW-0677">Repeat</keyword>
<dbReference type="InterPro" id="IPR001580">
    <property type="entry name" value="Calret/calnex"/>
</dbReference>
<keyword evidence="5" id="KW-0430">Lectin</keyword>
<dbReference type="SUPFAM" id="SSF49899">
    <property type="entry name" value="Concanavalin A-like lectins/glucanases"/>
    <property type="match status" value="1"/>
</dbReference>
<evidence type="ECO:0000256" key="14">
    <source>
        <dbReference type="RuleBase" id="RU362126"/>
    </source>
</evidence>
<keyword evidence="3" id="KW-0479">Metal-binding</keyword>
<name>A0A836GQ06_9TRYP</name>
<dbReference type="GO" id="GO:0030246">
    <property type="term" value="F:carbohydrate binding"/>
    <property type="evidence" value="ECO:0007669"/>
    <property type="project" value="UniProtKB-KW"/>
</dbReference>
<feature type="signal peptide" evidence="14">
    <location>
        <begin position="1"/>
        <end position="23"/>
    </location>
</feature>
<proteinExistence type="inferred from homology"/>
<dbReference type="KEGG" id="loi:92359311"/>
<dbReference type="GO" id="GO:0005788">
    <property type="term" value="C:endoplasmic reticulum lumen"/>
    <property type="evidence" value="ECO:0007669"/>
    <property type="project" value="UniProtKB-SubCell"/>
</dbReference>
<feature type="compositionally biased region" description="Low complexity" evidence="15">
    <location>
        <begin position="370"/>
        <end position="383"/>
    </location>
</feature>
<feature type="compositionally biased region" description="Basic and acidic residues" evidence="15">
    <location>
        <begin position="207"/>
        <end position="217"/>
    </location>
</feature>
<dbReference type="FunFam" id="2.10.250.10:FF:000002">
    <property type="entry name" value="Calreticulin"/>
    <property type="match status" value="1"/>
</dbReference>
<dbReference type="SMR" id="A0A836GQ06"/>
<dbReference type="InterPro" id="IPR009033">
    <property type="entry name" value="Calreticulin/calnexin_P_dom_sf"/>
</dbReference>
<evidence type="ECO:0000256" key="5">
    <source>
        <dbReference type="ARBA" id="ARBA00022734"/>
    </source>
</evidence>
<dbReference type="Gene3D" id="2.60.120.200">
    <property type="match status" value="1"/>
</dbReference>
<evidence type="ECO:0000256" key="9">
    <source>
        <dbReference type="ARBA" id="ARBA00022837"/>
    </source>
</evidence>
<dbReference type="PANTHER" id="PTHR11073:SF2">
    <property type="entry name" value="CALRETICULIN"/>
    <property type="match status" value="1"/>
</dbReference>
<dbReference type="PANTHER" id="PTHR11073">
    <property type="entry name" value="CALRETICULIN AND CALNEXIN"/>
    <property type="match status" value="1"/>
</dbReference>
<evidence type="ECO:0000256" key="12">
    <source>
        <dbReference type="PIRSR" id="PIRSR002356-1"/>
    </source>
</evidence>
<comment type="similarity">
    <text evidence="2 11 14">Belongs to the calreticulin family.</text>
</comment>
<comment type="caution">
    <text evidence="16">The sequence shown here is derived from an EMBL/GenBank/DDBJ whole genome shotgun (WGS) entry which is preliminary data.</text>
</comment>
<evidence type="ECO:0000256" key="13">
    <source>
        <dbReference type="PIRSR" id="PIRSR002356-3"/>
    </source>
</evidence>
<dbReference type="GeneID" id="92359311"/>
<keyword evidence="4 14" id="KW-0732">Signal</keyword>
<feature type="compositionally biased region" description="Basic and acidic residues" evidence="15">
    <location>
        <begin position="360"/>
        <end position="369"/>
    </location>
</feature>
<feature type="region of interest" description="Disordered" evidence="15">
    <location>
        <begin position="360"/>
        <end position="395"/>
    </location>
</feature>
<dbReference type="InterPro" id="IPR018124">
    <property type="entry name" value="Calret/calnex_CS"/>
</dbReference>
<dbReference type="GO" id="GO:0005789">
    <property type="term" value="C:endoplasmic reticulum membrane"/>
    <property type="evidence" value="ECO:0007669"/>
    <property type="project" value="TreeGrafter"/>
</dbReference>
<evidence type="ECO:0000313" key="16">
    <source>
        <dbReference type="EMBL" id="KAG5471812.1"/>
    </source>
</evidence>
<keyword evidence="7 11" id="KW-0256">Endoplasmic reticulum</keyword>
<dbReference type="AlphaFoldDB" id="A0A836GQ06"/>
<dbReference type="RefSeq" id="XP_067060929.1">
    <property type="nucleotide sequence ID" value="XM_067205377.1"/>
</dbReference>
<evidence type="ECO:0000256" key="3">
    <source>
        <dbReference type="ARBA" id="ARBA00022723"/>
    </source>
</evidence>
<dbReference type="SUPFAM" id="SSF63887">
    <property type="entry name" value="P-domain of calnexin/calreticulin"/>
    <property type="match status" value="1"/>
</dbReference>
<evidence type="ECO:0000256" key="1">
    <source>
        <dbReference type="ARBA" id="ARBA00004319"/>
    </source>
</evidence>